<dbReference type="Pfam" id="PF01494">
    <property type="entry name" value="FAD_binding_3"/>
    <property type="match status" value="1"/>
</dbReference>
<dbReference type="GO" id="GO:0071949">
    <property type="term" value="F:FAD binding"/>
    <property type="evidence" value="ECO:0007669"/>
    <property type="project" value="InterPro"/>
</dbReference>
<dbReference type="SUPFAM" id="SSF51905">
    <property type="entry name" value="FAD/NAD(P)-binding domain"/>
    <property type="match status" value="1"/>
</dbReference>
<accession>A0A4P6Q3P0</accession>
<dbReference type="InterPro" id="IPR036188">
    <property type="entry name" value="FAD/NAD-bd_sf"/>
</dbReference>
<dbReference type="InterPro" id="IPR051704">
    <property type="entry name" value="FAD_aromatic-hydroxylase"/>
</dbReference>
<dbReference type="AlphaFoldDB" id="A0A4P6Q3P0"/>
<dbReference type="EC" id="1.14.13.24" evidence="2"/>
<proteinExistence type="predicted"/>
<dbReference type="RefSeq" id="WP_131099224.1">
    <property type="nucleotide sequence ID" value="NZ_CP036455.1"/>
</dbReference>
<gene>
    <name evidence="2" type="primary">xlnD2</name>
    <name evidence="2" type="ORF">EKD16_17020</name>
</gene>
<evidence type="ECO:0000259" key="1">
    <source>
        <dbReference type="Pfam" id="PF01494"/>
    </source>
</evidence>
<dbReference type="PANTHER" id="PTHR46865">
    <property type="entry name" value="OXIDOREDUCTASE-RELATED"/>
    <property type="match status" value="1"/>
</dbReference>
<dbReference type="GO" id="GO:0018669">
    <property type="term" value="F:3-hydroxybenzoate 6-monooxygenase activity"/>
    <property type="evidence" value="ECO:0007669"/>
    <property type="project" value="UniProtKB-EC"/>
</dbReference>
<organism evidence="2 3">
    <name type="scientific">Streptomonospora litoralis</name>
    <dbReference type="NCBI Taxonomy" id="2498135"/>
    <lineage>
        <taxon>Bacteria</taxon>
        <taxon>Bacillati</taxon>
        <taxon>Actinomycetota</taxon>
        <taxon>Actinomycetes</taxon>
        <taxon>Streptosporangiales</taxon>
        <taxon>Nocardiopsidaceae</taxon>
        <taxon>Streptomonospora</taxon>
    </lineage>
</organism>
<dbReference type="InterPro" id="IPR002938">
    <property type="entry name" value="FAD-bd"/>
</dbReference>
<dbReference type="Proteomes" id="UP000292235">
    <property type="component" value="Chromosome"/>
</dbReference>
<keyword evidence="2" id="KW-0560">Oxidoreductase</keyword>
<dbReference type="KEGG" id="strr:EKD16_17020"/>
<dbReference type="Gene3D" id="3.30.9.10">
    <property type="entry name" value="D-Amino Acid Oxidase, subunit A, domain 2"/>
    <property type="match status" value="1"/>
</dbReference>
<dbReference type="PRINTS" id="PR00420">
    <property type="entry name" value="RNGMNOXGNASE"/>
</dbReference>
<evidence type="ECO:0000313" key="3">
    <source>
        <dbReference type="Proteomes" id="UP000292235"/>
    </source>
</evidence>
<keyword evidence="3" id="KW-1185">Reference proteome</keyword>
<sequence length="397" mass="43368">MRIAVCGAGIAGLALAQRLDALGFEVVVLEKAPGPRPQGYMMDFFGAGYEAAEAMGVLPRLRELSHRVGGVRYVDAEGRTRGVLDYDRFARAVGGRLLSIMRPDLEQGLREQLSERVDVRYSTSIAALDNRSDGVGLTLTDGGELEADLLVGADGIHSGVRALVFGPEESYIRYLGFHTAAYVFTDTEMHDRLGDDFWMTDSVDRLMGLYGLPGGRVATFAVHRTPDPTRPDDERAALREIHDSLGWLVPRALESCPPPEEIYYDQVAQIRMPEWNRGRVTLLGDSCQAVSLLAGMGASLAVAGAYVLAEHLAACDSVEDALQRYQREWQPVVAEKQQVGRRGARAFLPDTQAMLWRRRVALRLSRLPGVERFIAGSLTGKSVVLPTPSRTAGSRGG</sequence>
<dbReference type="EMBL" id="CP036455">
    <property type="protein sequence ID" value="QBI55173.1"/>
    <property type="molecule type" value="Genomic_DNA"/>
</dbReference>
<dbReference type="OrthoDB" id="3356051at2"/>
<feature type="domain" description="FAD-binding" evidence="1">
    <location>
        <begin position="3"/>
        <end position="334"/>
    </location>
</feature>
<evidence type="ECO:0000313" key="2">
    <source>
        <dbReference type="EMBL" id="QBI55173.1"/>
    </source>
</evidence>
<name>A0A4P6Q3P0_9ACTN</name>
<protein>
    <submittedName>
        <fullName evidence="2">3-hydroxybenzoate 6-hydroxylase 1</fullName>
        <ecNumber evidence="2">1.14.13.24</ecNumber>
    </submittedName>
</protein>
<reference evidence="2 3" key="1">
    <citation type="submission" date="2019-02" db="EMBL/GenBank/DDBJ databases">
        <authorList>
            <person name="Khodamoradi S."/>
            <person name="Hahnke R.L."/>
            <person name="Kaempfer P."/>
            <person name="Schumann P."/>
            <person name="Rohde M."/>
            <person name="Steinert M."/>
            <person name="Luzhetskyy A."/>
            <person name="Wink J."/>
            <person name="Ruckert C."/>
        </authorList>
    </citation>
    <scope>NUCLEOTIDE SEQUENCE [LARGE SCALE GENOMIC DNA]</scope>
    <source>
        <strain evidence="2 3">M2</strain>
    </source>
</reference>
<dbReference type="Gene3D" id="3.50.50.60">
    <property type="entry name" value="FAD/NAD(P)-binding domain"/>
    <property type="match status" value="1"/>
</dbReference>